<accession>A0ABS4E9C2</accession>
<dbReference type="EC" id="3.1.26.5" evidence="1"/>
<dbReference type="RefSeq" id="WP_234925964.1">
    <property type="nucleotide sequence ID" value="NZ_BAAACS010000012.1"/>
</dbReference>
<evidence type="ECO:0000313" key="1">
    <source>
        <dbReference type="EMBL" id="MBP1854511.1"/>
    </source>
</evidence>
<comment type="caution">
    <text evidence="1">The sequence shown here is derived from an EMBL/GenBank/DDBJ whole genome shotgun (WGS) entry which is preliminary data.</text>
</comment>
<dbReference type="Proteomes" id="UP000767291">
    <property type="component" value="Unassembled WGS sequence"/>
</dbReference>
<evidence type="ECO:0000313" key="2">
    <source>
        <dbReference type="Proteomes" id="UP000767291"/>
    </source>
</evidence>
<dbReference type="GO" id="GO:0004526">
    <property type="term" value="F:ribonuclease P activity"/>
    <property type="evidence" value="ECO:0007669"/>
    <property type="project" value="UniProtKB-EC"/>
</dbReference>
<protein>
    <submittedName>
        <fullName evidence="1">Ribonuclease P/MRP protein subunit POP5</fullName>
        <ecNumber evidence="1">3.1.26.5</ecNumber>
    </submittedName>
</protein>
<name>A0ABS4E9C2_9FIRM</name>
<reference evidence="1 2" key="1">
    <citation type="submission" date="2021-03" db="EMBL/GenBank/DDBJ databases">
        <title>Genomic Encyclopedia of Type Strains, Phase IV (KMG-IV): sequencing the most valuable type-strain genomes for metagenomic binning, comparative biology and taxonomic classification.</title>
        <authorList>
            <person name="Goeker M."/>
        </authorList>
    </citation>
    <scope>NUCLEOTIDE SEQUENCE [LARGE SCALE GENOMIC DNA]</scope>
    <source>
        <strain evidence="1 2">DSM 1289</strain>
    </source>
</reference>
<dbReference type="EMBL" id="JAGGJX010000001">
    <property type="protein sequence ID" value="MBP1854511.1"/>
    <property type="molecule type" value="Genomic_DNA"/>
</dbReference>
<sequence length="67" mass="7473">MEKKNIDDNAIRALKQLRLEVANEYGVDREFVFDALENAASGGVLEGYFGKLPSINSDKKTNGKVRE</sequence>
<keyword evidence="2" id="KW-1185">Reference proteome</keyword>
<dbReference type="NCBIfam" id="NF041444">
    <property type="entry name" value="SASP_CD1290"/>
    <property type="match status" value="1"/>
</dbReference>
<organism evidence="1 2">
    <name type="scientific">Metaclostridioides mangenotii</name>
    <dbReference type="NCBI Taxonomy" id="1540"/>
    <lineage>
        <taxon>Bacteria</taxon>
        <taxon>Bacillati</taxon>
        <taxon>Bacillota</taxon>
        <taxon>Clostridia</taxon>
        <taxon>Peptostreptococcales</taxon>
        <taxon>Peptostreptococcaceae</taxon>
        <taxon>Metaclostridioides</taxon>
    </lineage>
</organism>
<dbReference type="InterPro" id="IPR048175">
    <property type="entry name" value="CD1290-like"/>
</dbReference>
<gene>
    <name evidence="1" type="ORF">J2Z43_000901</name>
</gene>
<keyword evidence="1" id="KW-0378">Hydrolase</keyword>
<proteinExistence type="predicted"/>